<dbReference type="EMBL" id="ML213816">
    <property type="protein sequence ID" value="TFK31226.1"/>
    <property type="molecule type" value="Genomic_DNA"/>
</dbReference>
<name>A0A5C3LH48_9AGAR</name>
<reference evidence="2 3" key="1">
    <citation type="journal article" date="2019" name="Nat. Ecol. Evol.">
        <title>Megaphylogeny resolves global patterns of mushroom evolution.</title>
        <authorList>
            <person name="Varga T."/>
            <person name="Krizsan K."/>
            <person name="Foldi C."/>
            <person name="Dima B."/>
            <person name="Sanchez-Garcia M."/>
            <person name="Sanchez-Ramirez S."/>
            <person name="Szollosi G.J."/>
            <person name="Szarkandi J.G."/>
            <person name="Papp V."/>
            <person name="Albert L."/>
            <person name="Andreopoulos W."/>
            <person name="Angelini C."/>
            <person name="Antonin V."/>
            <person name="Barry K.W."/>
            <person name="Bougher N.L."/>
            <person name="Buchanan P."/>
            <person name="Buyck B."/>
            <person name="Bense V."/>
            <person name="Catcheside P."/>
            <person name="Chovatia M."/>
            <person name="Cooper J."/>
            <person name="Damon W."/>
            <person name="Desjardin D."/>
            <person name="Finy P."/>
            <person name="Geml J."/>
            <person name="Haridas S."/>
            <person name="Hughes K."/>
            <person name="Justo A."/>
            <person name="Karasinski D."/>
            <person name="Kautmanova I."/>
            <person name="Kiss B."/>
            <person name="Kocsube S."/>
            <person name="Kotiranta H."/>
            <person name="LaButti K.M."/>
            <person name="Lechner B.E."/>
            <person name="Liimatainen K."/>
            <person name="Lipzen A."/>
            <person name="Lukacs Z."/>
            <person name="Mihaltcheva S."/>
            <person name="Morgado L.N."/>
            <person name="Niskanen T."/>
            <person name="Noordeloos M.E."/>
            <person name="Ohm R.A."/>
            <person name="Ortiz-Santana B."/>
            <person name="Ovrebo C."/>
            <person name="Racz N."/>
            <person name="Riley R."/>
            <person name="Savchenko A."/>
            <person name="Shiryaev A."/>
            <person name="Soop K."/>
            <person name="Spirin V."/>
            <person name="Szebenyi C."/>
            <person name="Tomsovsky M."/>
            <person name="Tulloss R.E."/>
            <person name="Uehling J."/>
            <person name="Grigoriev I.V."/>
            <person name="Vagvolgyi C."/>
            <person name="Papp T."/>
            <person name="Martin F.M."/>
            <person name="Miettinen O."/>
            <person name="Hibbett D.S."/>
            <person name="Nagy L.G."/>
        </authorList>
    </citation>
    <scope>NUCLEOTIDE SEQUENCE [LARGE SCALE GENOMIC DNA]</scope>
    <source>
        <strain evidence="2 3">CBS 166.37</strain>
    </source>
</reference>
<dbReference type="OrthoDB" id="79252at2759"/>
<accession>A0A5C3LH48</accession>
<feature type="region of interest" description="Disordered" evidence="1">
    <location>
        <begin position="52"/>
        <end position="111"/>
    </location>
</feature>
<sequence>MSMPFVHDMGPPLDIALDARKGVWVEKGSRTREKLPFLCGIGGVEMCVDEWTEEREKDEERGQEHERGKLEHRKPGGNGKGKERQRHSHVDSLPVGWDAHHEGGDVDGDETEVEVDIYGRSIEFSARILDYRSCSPPNGLIAMRSSREEEQETRTLSRKERI</sequence>
<proteinExistence type="predicted"/>
<feature type="region of interest" description="Disordered" evidence="1">
    <location>
        <begin position="140"/>
        <end position="162"/>
    </location>
</feature>
<evidence type="ECO:0000313" key="2">
    <source>
        <dbReference type="EMBL" id="TFK31226.1"/>
    </source>
</evidence>
<keyword evidence="3" id="KW-1185">Reference proteome</keyword>
<evidence type="ECO:0000313" key="3">
    <source>
        <dbReference type="Proteomes" id="UP000308652"/>
    </source>
</evidence>
<protein>
    <submittedName>
        <fullName evidence="2">Uncharacterized protein</fullName>
    </submittedName>
</protein>
<dbReference type="Proteomes" id="UP000308652">
    <property type="component" value="Unassembled WGS sequence"/>
</dbReference>
<feature type="compositionally biased region" description="Basic and acidic residues" evidence="1">
    <location>
        <begin position="54"/>
        <end position="69"/>
    </location>
</feature>
<dbReference type="AlphaFoldDB" id="A0A5C3LH48"/>
<feature type="compositionally biased region" description="Basic and acidic residues" evidence="1">
    <location>
        <begin position="145"/>
        <end position="162"/>
    </location>
</feature>
<gene>
    <name evidence="2" type="ORF">BDQ12DRAFT_672030</name>
</gene>
<organism evidence="2 3">
    <name type="scientific">Crucibulum laeve</name>
    <dbReference type="NCBI Taxonomy" id="68775"/>
    <lineage>
        <taxon>Eukaryota</taxon>
        <taxon>Fungi</taxon>
        <taxon>Dikarya</taxon>
        <taxon>Basidiomycota</taxon>
        <taxon>Agaricomycotina</taxon>
        <taxon>Agaricomycetes</taxon>
        <taxon>Agaricomycetidae</taxon>
        <taxon>Agaricales</taxon>
        <taxon>Agaricineae</taxon>
        <taxon>Nidulariaceae</taxon>
        <taxon>Crucibulum</taxon>
    </lineage>
</organism>
<evidence type="ECO:0000256" key="1">
    <source>
        <dbReference type="SAM" id="MobiDB-lite"/>
    </source>
</evidence>